<reference evidence="3 4" key="1">
    <citation type="submission" date="2020-07" db="EMBL/GenBank/DDBJ databases">
        <title>Sequencing the genomes of 1000 actinobacteria strains.</title>
        <authorList>
            <person name="Klenk H.-P."/>
        </authorList>
    </citation>
    <scope>NUCLEOTIDE SEQUENCE [LARGE SCALE GENOMIC DNA]</scope>
    <source>
        <strain evidence="3 4">DSM 17380</strain>
    </source>
</reference>
<dbReference type="Gene3D" id="3.30.70.2390">
    <property type="match status" value="1"/>
</dbReference>
<feature type="transmembrane region" description="Helical" evidence="1">
    <location>
        <begin position="48"/>
        <end position="72"/>
    </location>
</feature>
<dbReference type="InterPro" id="IPR027381">
    <property type="entry name" value="LytR/CpsA/Psr_C"/>
</dbReference>
<organism evidence="3 4">
    <name type="scientific">Leucobacter aridicollis</name>
    <dbReference type="NCBI Taxonomy" id="283878"/>
    <lineage>
        <taxon>Bacteria</taxon>
        <taxon>Bacillati</taxon>
        <taxon>Actinomycetota</taxon>
        <taxon>Actinomycetes</taxon>
        <taxon>Micrococcales</taxon>
        <taxon>Microbacteriaceae</taxon>
        <taxon>Leucobacter</taxon>
    </lineage>
</organism>
<dbReference type="EMBL" id="JACCBD010000001">
    <property type="protein sequence ID" value="NYD27893.1"/>
    <property type="molecule type" value="Genomic_DNA"/>
</dbReference>
<accession>A0A852QZK9</accession>
<sequence length="199" mass="20020">MTQEHEAAHGVRSRRAAASEYPADRFDEIPAGGRIGAHRVTAQPRVTWHFVLGGLIGAALLTTIGIVGVTIAGSAGTLPLPSSQGPATADTKVKPKLNPEATVAVLDGTTAEGATAQALATVITDEKWGTIVLAGPAADTDTAISAVFYADAANEAAALGLAEKLGGVSTYLNADYAEGDSDLVVLIGADYAGPGKSAN</sequence>
<dbReference type="Pfam" id="PF13399">
    <property type="entry name" value="LytR_C"/>
    <property type="match status" value="1"/>
</dbReference>
<dbReference type="RefSeq" id="WP_185987680.1">
    <property type="nucleotide sequence ID" value="NZ_BAAALZ010000001.1"/>
</dbReference>
<feature type="domain" description="LytR/CpsA/Psr regulator C-terminal" evidence="2">
    <location>
        <begin position="101"/>
        <end position="191"/>
    </location>
</feature>
<dbReference type="AlphaFoldDB" id="A0A852QZK9"/>
<evidence type="ECO:0000313" key="3">
    <source>
        <dbReference type="EMBL" id="NYD27893.1"/>
    </source>
</evidence>
<evidence type="ECO:0000259" key="2">
    <source>
        <dbReference type="Pfam" id="PF13399"/>
    </source>
</evidence>
<keyword evidence="1" id="KW-0472">Membrane</keyword>
<protein>
    <recommendedName>
        <fullName evidence="2">LytR/CpsA/Psr regulator C-terminal domain-containing protein</fullName>
    </recommendedName>
</protein>
<keyword evidence="1" id="KW-1133">Transmembrane helix</keyword>
<evidence type="ECO:0000313" key="4">
    <source>
        <dbReference type="Proteomes" id="UP000586095"/>
    </source>
</evidence>
<keyword evidence="4" id="KW-1185">Reference proteome</keyword>
<proteinExistence type="predicted"/>
<dbReference type="Proteomes" id="UP000586095">
    <property type="component" value="Unassembled WGS sequence"/>
</dbReference>
<comment type="caution">
    <text evidence="3">The sequence shown here is derived from an EMBL/GenBank/DDBJ whole genome shotgun (WGS) entry which is preliminary data.</text>
</comment>
<evidence type="ECO:0000256" key="1">
    <source>
        <dbReference type="SAM" id="Phobius"/>
    </source>
</evidence>
<gene>
    <name evidence="3" type="ORF">BJ960_002696</name>
</gene>
<name>A0A852QZK9_9MICO</name>
<keyword evidence="1" id="KW-0812">Transmembrane</keyword>